<dbReference type="Pfam" id="PF03941">
    <property type="entry name" value="INCENP_ARK-bind"/>
    <property type="match status" value="1"/>
</dbReference>
<accession>A0AAV4GXS3</accession>
<feature type="compositionally biased region" description="Polar residues" evidence="8">
    <location>
        <begin position="683"/>
        <end position="699"/>
    </location>
</feature>
<feature type="compositionally biased region" description="Polar residues" evidence="8">
    <location>
        <begin position="239"/>
        <end position="267"/>
    </location>
</feature>
<dbReference type="GO" id="GO:0000776">
    <property type="term" value="C:kinetochore"/>
    <property type="evidence" value="ECO:0007669"/>
    <property type="project" value="TreeGrafter"/>
</dbReference>
<evidence type="ECO:0000256" key="1">
    <source>
        <dbReference type="ARBA" id="ARBA00004123"/>
    </source>
</evidence>
<dbReference type="PANTHER" id="PTHR13142">
    <property type="entry name" value="INNER CENTROMERE PROTEIN"/>
    <property type="match status" value="1"/>
</dbReference>
<keyword evidence="4" id="KW-0963">Cytoplasm</keyword>
<feature type="compositionally biased region" description="Basic and acidic residues" evidence="8">
    <location>
        <begin position="774"/>
        <end position="786"/>
    </location>
</feature>
<dbReference type="Gene3D" id="6.10.250.2990">
    <property type="match status" value="1"/>
</dbReference>
<feature type="compositionally biased region" description="Basic and acidic residues" evidence="8">
    <location>
        <begin position="627"/>
        <end position="637"/>
    </location>
</feature>
<feature type="region of interest" description="Disordered" evidence="8">
    <location>
        <begin position="396"/>
        <end position="583"/>
    </location>
</feature>
<evidence type="ECO:0000313" key="10">
    <source>
        <dbReference type="EMBL" id="GFR89445.1"/>
    </source>
</evidence>
<feature type="compositionally biased region" description="Polar residues" evidence="8">
    <location>
        <begin position="541"/>
        <end position="558"/>
    </location>
</feature>
<dbReference type="AlphaFoldDB" id="A0AAV4GXS3"/>
<feature type="region of interest" description="Disordered" evidence="8">
    <location>
        <begin position="615"/>
        <end position="649"/>
    </location>
</feature>
<dbReference type="PANTHER" id="PTHR13142:SF1">
    <property type="entry name" value="INNER CENTROMERE PROTEIN"/>
    <property type="match status" value="1"/>
</dbReference>
<feature type="region of interest" description="Disordered" evidence="8">
    <location>
        <begin position="1021"/>
        <end position="1043"/>
    </location>
</feature>
<dbReference type="GO" id="GO:1990385">
    <property type="term" value="C:meiotic spindle midzone"/>
    <property type="evidence" value="ECO:0007669"/>
    <property type="project" value="TreeGrafter"/>
</dbReference>
<feature type="compositionally biased region" description="Basic and acidic residues" evidence="8">
    <location>
        <begin position="701"/>
        <end position="741"/>
    </location>
</feature>
<evidence type="ECO:0000256" key="2">
    <source>
        <dbReference type="ARBA" id="ARBA00004186"/>
    </source>
</evidence>
<evidence type="ECO:0000256" key="5">
    <source>
        <dbReference type="ARBA" id="ARBA00022829"/>
    </source>
</evidence>
<keyword evidence="7" id="KW-0539">Nucleus</keyword>
<gene>
    <name evidence="10" type="ORF">ElyMa_006124600</name>
</gene>
<dbReference type="GO" id="GO:0000281">
    <property type="term" value="P:mitotic cytokinesis"/>
    <property type="evidence" value="ECO:0007669"/>
    <property type="project" value="TreeGrafter"/>
</dbReference>
<keyword evidence="11" id="KW-1185">Reference proteome</keyword>
<keyword evidence="5" id="KW-0159">Chromosome partition</keyword>
<evidence type="ECO:0000256" key="6">
    <source>
        <dbReference type="ARBA" id="ARBA00023212"/>
    </source>
</evidence>
<evidence type="ECO:0000256" key="4">
    <source>
        <dbReference type="ARBA" id="ARBA00022490"/>
    </source>
</evidence>
<keyword evidence="6" id="KW-0206">Cytoskeleton</keyword>
<feature type="compositionally biased region" description="Basic and acidic residues" evidence="8">
    <location>
        <begin position="563"/>
        <end position="572"/>
    </location>
</feature>
<comment type="caution">
    <text evidence="10">The sequence shown here is derived from an EMBL/GenBank/DDBJ whole genome shotgun (WGS) entry which is preliminary data.</text>
</comment>
<comment type="subcellular location">
    <subcellularLocation>
        <location evidence="2">Cytoplasm</location>
        <location evidence="2">Cytoskeleton</location>
        <location evidence="2">Spindle</location>
    </subcellularLocation>
    <subcellularLocation>
        <location evidence="1">Nucleus</location>
    </subcellularLocation>
</comment>
<feature type="compositionally biased region" description="Basic and acidic residues" evidence="8">
    <location>
        <begin position="188"/>
        <end position="199"/>
    </location>
</feature>
<feature type="compositionally biased region" description="Basic and acidic residues" evidence="8">
    <location>
        <begin position="748"/>
        <end position="762"/>
    </location>
</feature>
<feature type="compositionally biased region" description="Acidic residues" evidence="8">
    <location>
        <begin position="331"/>
        <end position="344"/>
    </location>
</feature>
<dbReference type="GO" id="GO:0051310">
    <property type="term" value="P:metaphase chromosome alignment"/>
    <property type="evidence" value="ECO:0007669"/>
    <property type="project" value="TreeGrafter"/>
</dbReference>
<sequence>MKGLADSGHKFGFCRKKELTQTLQATMAEEDLLKITIFTEPFHECQDLQQKLLDNFQEELQWVDEIFHTLCSAFTVKSEKLTQMPKTPSAKNKMQKRKRKKEEMIKIEEESSSPKTSRMKVTRLKFEEPEEDQVEETDSLNTGRPMRKCRASKNVSTAKAASSTRQTRGKKQVEESAGTSSVVTSPVKSDENEISKRISDAAVTSAKGNTLKTEDRAADESSPSVRTRIKEYESRILTPVNNSGTKAPTPKTGSHSKSGQRVNTAASKTGGFIGEKGISQDSTTPPKPTRTRLRLKKQPNEPAEDRTKLKKHFESTSDSEIASSTSTEPCSSEESEKEETEMDVIDSSLDNGKSPKAVSTAEPLSETQVVISEVYELSANGSQGKLQKFEVVKTKTTPAAKTGGRPQEQSSPDLTGSDTDMDTDSNSAVKCESPQKEETSRGPSTRTRTRAKPNDESDKKAEKKNKDSGVVVSDKVNSTSTTESESDGDQIVRSTRTRARVQKEKEAAHVAPVVADPEVEEPVRSTRTRQRAQDKEVATKTAVTESSKQGSQNTTPNLTKAKFMIDGRDEKITGSPAAETRRSSYRCAKRILEHGRGLSPAPKRARSIVGEELDKVQPLSTSSPIRNLDESEMRDKVPSASRAPRPFKFTNAQRNVSSFLNRTPGFWGTPNSSQLNSTRCTFLSKATPSPQRGPQSIFNMEQRKKQLVEKENKEKERLRRFEEKRKQDLEKRKRDREERFQRIAAFRNEQEEKKKQQEEQYMKKYGATAANKAKLQEEKEREEAEKRKQRQKKQIEADLRRKLEEEERQRRRLEQEEEARQQEALFLKKRKQEELSRKQKLAEEKLRNEERLAEKEQRLLEEKAKMLQLQREKELLAEKARIEKENQLLQERLERERIEKEKKAEKEKKIREEMERLKAMEQERLYLREQELQKQKELAQKERELKQMISNHNKSILTQKQPSFVGGAPQPSVLNTTQTLNTSKTNLNTTHTLNTSKTVPTAPVNSSSYEMTPAKIYVNKSSSNYGLDDKESDDSTDDEDAPKKKIPEWAEGINLKAALIKQFNSPPDLDMLFRFSAIAPPDLEKIFKGNCKKRYKQRTSSAIWNTPPIKYC</sequence>
<evidence type="ECO:0000256" key="3">
    <source>
        <dbReference type="ARBA" id="ARBA00010042"/>
    </source>
</evidence>
<feature type="compositionally biased region" description="Low complexity" evidence="8">
    <location>
        <begin position="316"/>
        <end position="330"/>
    </location>
</feature>
<dbReference type="GO" id="GO:0051257">
    <property type="term" value="P:meiotic spindle midzone assembly"/>
    <property type="evidence" value="ECO:0007669"/>
    <property type="project" value="TreeGrafter"/>
</dbReference>
<dbReference type="GO" id="GO:0005634">
    <property type="term" value="C:nucleus"/>
    <property type="evidence" value="ECO:0007669"/>
    <property type="project" value="UniProtKB-SubCell"/>
</dbReference>
<protein>
    <submittedName>
        <fullName evidence="10">Inner centromere protein</fullName>
    </submittedName>
</protein>
<evidence type="ECO:0000256" key="8">
    <source>
        <dbReference type="SAM" id="MobiDB-lite"/>
    </source>
</evidence>
<evidence type="ECO:0000256" key="7">
    <source>
        <dbReference type="ARBA" id="ARBA00023242"/>
    </source>
</evidence>
<dbReference type="Proteomes" id="UP000762676">
    <property type="component" value="Unassembled WGS sequence"/>
</dbReference>
<dbReference type="GO" id="GO:0030496">
    <property type="term" value="C:midbody"/>
    <property type="evidence" value="ECO:0007669"/>
    <property type="project" value="TreeGrafter"/>
</dbReference>
<feature type="compositionally biased region" description="Low complexity" evidence="8">
    <location>
        <begin position="986"/>
        <end position="998"/>
    </location>
</feature>
<proteinExistence type="inferred from homology"/>
<feature type="compositionally biased region" description="Polar residues" evidence="8">
    <location>
        <begin position="153"/>
        <end position="166"/>
    </location>
</feature>
<dbReference type="GO" id="GO:0032133">
    <property type="term" value="C:chromosome passenger complex"/>
    <property type="evidence" value="ECO:0007669"/>
    <property type="project" value="TreeGrafter"/>
</dbReference>
<feature type="domain" description="Inner centromere protein ARK-binding" evidence="9">
    <location>
        <begin position="1031"/>
        <end position="1087"/>
    </location>
</feature>
<comment type="similarity">
    <text evidence="3">Belongs to the INCENP family.</text>
</comment>
<dbReference type="EMBL" id="BMAT01012306">
    <property type="protein sequence ID" value="GFR89445.1"/>
    <property type="molecule type" value="Genomic_DNA"/>
</dbReference>
<name>A0AAV4GXS3_9GAST</name>
<feature type="compositionally biased region" description="Acidic residues" evidence="8">
    <location>
        <begin position="128"/>
        <end position="138"/>
    </location>
</feature>
<dbReference type="InterPro" id="IPR005635">
    <property type="entry name" value="Inner_centromere_prot_ARK-bd"/>
</dbReference>
<reference evidence="10 11" key="1">
    <citation type="journal article" date="2021" name="Elife">
        <title>Chloroplast acquisition without the gene transfer in kleptoplastic sea slugs, Plakobranchus ocellatus.</title>
        <authorList>
            <person name="Maeda T."/>
            <person name="Takahashi S."/>
            <person name="Yoshida T."/>
            <person name="Shimamura S."/>
            <person name="Takaki Y."/>
            <person name="Nagai Y."/>
            <person name="Toyoda A."/>
            <person name="Suzuki Y."/>
            <person name="Arimoto A."/>
            <person name="Ishii H."/>
            <person name="Satoh N."/>
            <person name="Nishiyama T."/>
            <person name="Hasebe M."/>
            <person name="Maruyama T."/>
            <person name="Minagawa J."/>
            <person name="Obokata J."/>
            <person name="Shigenobu S."/>
        </authorList>
    </citation>
    <scope>NUCLEOTIDE SEQUENCE [LARGE SCALE GENOMIC DNA]</scope>
</reference>
<feature type="region of interest" description="Disordered" evidence="8">
    <location>
        <begin position="683"/>
        <end position="801"/>
    </location>
</feature>
<feature type="compositionally biased region" description="Basic and acidic residues" evidence="8">
    <location>
        <begin position="303"/>
        <end position="315"/>
    </location>
</feature>
<feature type="region of interest" description="Disordered" evidence="8">
    <location>
        <begin position="84"/>
        <end position="367"/>
    </location>
</feature>
<feature type="compositionally biased region" description="Polar residues" evidence="8">
    <location>
        <begin position="407"/>
        <end position="428"/>
    </location>
</feature>
<feature type="compositionally biased region" description="Basic and acidic residues" evidence="8">
    <location>
        <begin position="452"/>
        <end position="467"/>
    </location>
</feature>
<feature type="compositionally biased region" description="Acidic residues" evidence="8">
    <location>
        <begin position="1030"/>
        <end position="1040"/>
    </location>
</feature>
<evidence type="ECO:0000259" key="9">
    <source>
        <dbReference type="Pfam" id="PF03941"/>
    </source>
</evidence>
<organism evidence="10 11">
    <name type="scientific">Elysia marginata</name>
    <dbReference type="NCBI Taxonomy" id="1093978"/>
    <lineage>
        <taxon>Eukaryota</taxon>
        <taxon>Metazoa</taxon>
        <taxon>Spiralia</taxon>
        <taxon>Lophotrochozoa</taxon>
        <taxon>Mollusca</taxon>
        <taxon>Gastropoda</taxon>
        <taxon>Heterobranchia</taxon>
        <taxon>Euthyneura</taxon>
        <taxon>Panpulmonata</taxon>
        <taxon>Sacoglossa</taxon>
        <taxon>Placobranchoidea</taxon>
        <taxon>Plakobranchidae</taxon>
        <taxon>Elysia</taxon>
    </lineage>
</organism>
<evidence type="ECO:0000313" key="11">
    <source>
        <dbReference type="Proteomes" id="UP000762676"/>
    </source>
</evidence>
<feature type="region of interest" description="Disordered" evidence="8">
    <location>
        <begin position="986"/>
        <end position="1006"/>
    </location>
</feature>
<feature type="compositionally biased region" description="Polar residues" evidence="8">
    <location>
        <begin position="177"/>
        <end position="187"/>
    </location>
</feature>